<dbReference type="RefSeq" id="XP_037162073.1">
    <property type="nucleotide sequence ID" value="XM_037310979.1"/>
</dbReference>
<dbReference type="GeneID" id="59290738"/>
<comment type="caution">
    <text evidence="2">The sequence shown here is derived from an EMBL/GenBank/DDBJ whole genome shotgun (WGS) entry which is preliminary data.</text>
</comment>
<evidence type="ECO:0000256" key="1">
    <source>
        <dbReference type="SAM" id="MobiDB-lite"/>
    </source>
</evidence>
<name>A0A8H6FQ54_9LECA</name>
<organism evidence="2 3">
    <name type="scientific">Letharia columbiana</name>
    <dbReference type="NCBI Taxonomy" id="112416"/>
    <lineage>
        <taxon>Eukaryota</taxon>
        <taxon>Fungi</taxon>
        <taxon>Dikarya</taxon>
        <taxon>Ascomycota</taxon>
        <taxon>Pezizomycotina</taxon>
        <taxon>Lecanoromycetes</taxon>
        <taxon>OSLEUM clade</taxon>
        <taxon>Lecanoromycetidae</taxon>
        <taxon>Lecanorales</taxon>
        <taxon>Lecanorineae</taxon>
        <taxon>Parmeliaceae</taxon>
        <taxon>Letharia</taxon>
    </lineage>
</organism>
<sequence>MSSQIYGSVMDSFQNLLMNRAVLERRLAHVVLQVSTAIFMEHSILYETDFFKYPDLTLSTARPKAEPPSGYFSIPKPPQLQDVRDPRNHGRDTRALFSRARASLFEKRTPPSFTTPFNIKMRLMTFTTVGLITPVASAARALEDFYSSIAIKAAGAWQAEPRTDNFAIQEGNFYLGFSSIGDSIPWSFVHSFAERLWECACLGMADLFDVIYMDDSRQIAVVISLRLVDGGSSSSSTDFREGSVPSVTSP</sequence>
<proteinExistence type="predicted"/>
<feature type="region of interest" description="Disordered" evidence="1">
    <location>
        <begin position="230"/>
        <end position="250"/>
    </location>
</feature>
<dbReference type="AlphaFoldDB" id="A0A8H6FQ54"/>
<reference evidence="2 3" key="1">
    <citation type="journal article" date="2020" name="Genomics">
        <title>Complete, high-quality genomes from long-read metagenomic sequencing of two wolf lichen thalli reveals enigmatic genome architecture.</title>
        <authorList>
            <person name="McKenzie S.K."/>
            <person name="Walston R.F."/>
            <person name="Allen J.L."/>
        </authorList>
    </citation>
    <scope>NUCLEOTIDE SEQUENCE [LARGE SCALE GENOMIC DNA]</scope>
    <source>
        <strain evidence="2">WasteWater2</strain>
    </source>
</reference>
<evidence type="ECO:0000313" key="2">
    <source>
        <dbReference type="EMBL" id="KAF6232647.1"/>
    </source>
</evidence>
<dbReference type="OrthoDB" id="5421667at2759"/>
<evidence type="ECO:0000313" key="3">
    <source>
        <dbReference type="Proteomes" id="UP000578531"/>
    </source>
</evidence>
<keyword evidence="3" id="KW-1185">Reference proteome</keyword>
<dbReference type="Proteomes" id="UP000578531">
    <property type="component" value="Unassembled WGS sequence"/>
</dbReference>
<dbReference type="EMBL" id="JACCJC010000046">
    <property type="protein sequence ID" value="KAF6232647.1"/>
    <property type="molecule type" value="Genomic_DNA"/>
</dbReference>
<protein>
    <submittedName>
        <fullName evidence="2">Uncharacterized protein</fullName>
    </submittedName>
</protein>
<gene>
    <name evidence="2" type="ORF">HO173_009086</name>
</gene>
<accession>A0A8H6FQ54</accession>